<keyword evidence="3" id="KW-0694">RNA-binding</keyword>
<reference evidence="6 7" key="1">
    <citation type="journal article" date="2022" name="Nat. Plants">
        <title>Genomes of leafy and leafless Platanthera orchids illuminate the evolution of mycoheterotrophy.</title>
        <authorList>
            <person name="Li M.H."/>
            <person name="Liu K.W."/>
            <person name="Li Z."/>
            <person name="Lu H.C."/>
            <person name="Ye Q.L."/>
            <person name="Zhang D."/>
            <person name="Wang J.Y."/>
            <person name="Li Y.F."/>
            <person name="Zhong Z.M."/>
            <person name="Liu X."/>
            <person name="Yu X."/>
            <person name="Liu D.K."/>
            <person name="Tu X.D."/>
            <person name="Liu B."/>
            <person name="Hao Y."/>
            <person name="Liao X.Y."/>
            <person name="Jiang Y.T."/>
            <person name="Sun W.H."/>
            <person name="Chen J."/>
            <person name="Chen Y.Q."/>
            <person name="Ai Y."/>
            <person name="Zhai J.W."/>
            <person name="Wu S.S."/>
            <person name="Zhou Z."/>
            <person name="Hsiao Y.Y."/>
            <person name="Wu W.L."/>
            <person name="Chen Y.Y."/>
            <person name="Lin Y.F."/>
            <person name="Hsu J.L."/>
            <person name="Li C.Y."/>
            <person name="Wang Z.W."/>
            <person name="Zhao X."/>
            <person name="Zhong W.Y."/>
            <person name="Ma X.K."/>
            <person name="Ma L."/>
            <person name="Huang J."/>
            <person name="Chen G.Z."/>
            <person name="Huang M.Z."/>
            <person name="Huang L."/>
            <person name="Peng D.H."/>
            <person name="Luo Y.B."/>
            <person name="Zou S.Q."/>
            <person name="Chen S.P."/>
            <person name="Lan S."/>
            <person name="Tsai W.C."/>
            <person name="Van de Peer Y."/>
            <person name="Liu Z.J."/>
        </authorList>
    </citation>
    <scope>NUCLEOTIDE SEQUENCE [LARGE SCALE GENOMIC DNA]</scope>
    <source>
        <strain evidence="6">Lor287</strain>
    </source>
</reference>
<dbReference type="EMBL" id="JBBWWQ010000014">
    <property type="protein sequence ID" value="KAK8930828.1"/>
    <property type="molecule type" value="Genomic_DNA"/>
</dbReference>
<keyword evidence="1" id="KW-0963">Cytoplasm</keyword>
<evidence type="ECO:0000256" key="5">
    <source>
        <dbReference type="SAM" id="MobiDB-lite"/>
    </source>
</evidence>
<feature type="region of interest" description="Disordered" evidence="5">
    <location>
        <begin position="116"/>
        <end position="172"/>
    </location>
</feature>
<evidence type="ECO:0000313" key="7">
    <source>
        <dbReference type="Proteomes" id="UP001418222"/>
    </source>
</evidence>
<keyword evidence="4" id="KW-0648">Protein biosynthesis</keyword>
<dbReference type="GO" id="GO:0003723">
    <property type="term" value="F:RNA binding"/>
    <property type="evidence" value="ECO:0007669"/>
    <property type="project" value="UniProtKB-KW"/>
</dbReference>
<evidence type="ECO:0000256" key="4">
    <source>
        <dbReference type="ARBA" id="ARBA00022917"/>
    </source>
</evidence>
<sequence length="209" mass="23385">MDILVAPYNPHGWGPPDSPVAPLLPRSDGSTPGGSAASHIPFAPFFRSDKLGRIAHWTRNTNFTNPPRSGAGRDAVFDFDSTALAAASENDSSFRLVDGKPPPRPKFGPRWRFQQRPLLPQRHDEEVEARKREAEKERARRDRHYNLNRSFVAGGGGQGPNRRDAPTLKSSVDIQPDWTMLDQISFSTFSKLSFSVPDPPDLLKQTRRF</sequence>
<keyword evidence="7" id="KW-1185">Reference proteome</keyword>
<evidence type="ECO:0000256" key="1">
    <source>
        <dbReference type="ARBA" id="ARBA00022490"/>
    </source>
</evidence>
<protein>
    <submittedName>
        <fullName evidence="6">Eukaryotic translation initiation factor 3 subunit D</fullName>
    </submittedName>
</protein>
<gene>
    <name evidence="6" type="primary">TIF3D1</name>
    <name evidence="6" type="ORF">KSP39_PZI017037</name>
</gene>
<keyword evidence="2 6" id="KW-0396">Initiation factor</keyword>
<dbReference type="Pfam" id="PF05091">
    <property type="entry name" value="eIF-3_zeta"/>
    <property type="match status" value="1"/>
</dbReference>
<evidence type="ECO:0000256" key="2">
    <source>
        <dbReference type="ARBA" id="ARBA00022540"/>
    </source>
</evidence>
<dbReference type="GO" id="GO:0005852">
    <property type="term" value="C:eukaryotic translation initiation factor 3 complex"/>
    <property type="evidence" value="ECO:0007669"/>
    <property type="project" value="InterPro"/>
</dbReference>
<comment type="caution">
    <text evidence="6">The sequence shown here is derived from an EMBL/GenBank/DDBJ whole genome shotgun (WGS) entry which is preliminary data.</text>
</comment>
<dbReference type="PANTHER" id="PTHR12399">
    <property type="entry name" value="EUKARYOTIC TRANSLATION INITIATION FACTOR 3 SUBUNIT 7"/>
    <property type="match status" value="1"/>
</dbReference>
<dbReference type="PANTHER" id="PTHR12399:SF3">
    <property type="entry name" value="EUKARYOTIC TRANSLATION INITIATION FACTOR 3 SUBUNIT D"/>
    <property type="match status" value="1"/>
</dbReference>
<dbReference type="GO" id="GO:0003743">
    <property type="term" value="F:translation initiation factor activity"/>
    <property type="evidence" value="ECO:0007669"/>
    <property type="project" value="UniProtKB-KW"/>
</dbReference>
<dbReference type="InterPro" id="IPR007783">
    <property type="entry name" value="eIF3d"/>
</dbReference>
<name>A0AAP0B8B9_9ASPA</name>
<accession>A0AAP0B8B9</accession>
<evidence type="ECO:0000313" key="6">
    <source>
        <dbReference type="EMBL" id="KAK8930828.1"/>
    </source>
</evidence>
<dbReference type="AlphaFoldDB" id="A0AAP0B8B9"/>
<proteinExistence type="predicted"/>
<feature type="compositionally biased region" description="Basic and acidic residues" evidence="5">
    <location>
        <begin position="121"/>
        <end position="140"/>
    </location>
</feature>
<dbReference type="Proteomes" id="UP001418222">
    <property type="component" value="Unassembled WGS sequence"/>
</dbReference>
<feature type="region of interest" description="Disordered" evidence="5">
    <location>
        <begin position="8"/>
        <end position="40"/>
    </location>
</feature>
<organism evidence="6 7">
    <name type="scientific">Platanthera zijinensis</name>
    <dbReference type="NCBI Taxonomy" id="2320716"/>
    <lineage>
        <taxon>Eukaryota</taxon>
        <taxon>Viridiplantae</taxon>
        <taxon>Streptophyta</taxon>
        <taxon>Embryophyta</taxon>
        <taxon>Tracheophyta</taxon>
        <taxon>Spermatophyta</taxon>
        <taxon>Magnoliopsida</taxon>
        <taxon>Liliopsida</taxon>
        <taxon>Asparagales</taxon>
        <taxon>Orchidaceae</taxon>
        <taxon>Orchidoideae</taxon>
        <taxon>Orchideae</taxon>
        <taxon>Orchidinae</taxon>
        <taxon>Platanthera</taxon>
    </lineage>
</organism>
<evidence type="ECO:0000256" key="3">
    <source>
        <dbReference type="ARBA" id="ARBA00022884"/>
    </source>
</evidence>